<dbReference type="Pfam" id="PF14009">
    <property type="entry name" value="PADRE"/>
    <property type="match status" value="1"/>
</dbReference>
<dbReference type="OMA" id="KFANDDQ"/>
<dbReference type="PANTHER" id="PTHR33148:SF46">
    <property type="entry name" value="EMB|CAB85509.1"/>
    <property type="match status" value="1"/>
</dbReference>
<protein>
    <submittedName>
        <fullName evidence="1">Uncharacterized protein</fullName>
    </submittedName>
</protein>
<reference evidence="1" key="1">
    <citation type="journal article" date="2016" name="Nat. Genet.">
        <title>A high-quality carrot genome assembly provides new insights into carotenoid accumulation and asterid genome evolution.</title>
        <authorList>
            <person name="Iorizzo M."/>
            <person name="Ellison S."/>
            <person name="Senalik D."/>
            <person name="Zeng P."/>
            <person name="Satapoomin P."/>
            <person name="Huang J."/>
            <person name="Bowman M."/>
            <person name="Iovene M."/>
            <person name="Sanseverino W."/>
            <person name="Cavagnaro P."/>
            <person name="Yildiz M."/>
            <person name="Macko-Podgorni A."/>
            <person name="Moranska E."/>
            <person name="Grzebelus E."/>
            <person name="Grzebelus D."/>
            <person name="Ashrafi H."/>
            <person name="Zheng Z."/>
            <person name="Cheng S."/>
            <person name="Spooner D."/>
            <person name="Van Deynze A."/>
            <person name="Simon P."/>
        </authorList>
    </citation>
    <scope>NUCLEOTIDE SEQUENCE</scope>
    <source>
        <tissue evidence="1">Leaf</tissue>
    </source>
</reference>
<dbReference type="InterPro" id="IPR025322">
    <property type="entry name" value="PADRE_dom"/>
</dbReference>
<keyword evidence="2" id="KW-1185">Reference proteome</keyword>
<dbReference type="EMBL" id="CP093345">
    <property type="protein sequence ID" value="WOG91115.1"/>
    <property type="molecule type" value="Genomic_DNA"/>
</dbReference>
<reference evidence="1" key="2">
    <citation type="submission" date="2022-03" db="EMBL/GenBank/DDBJ databases">
        <title>Draft title - Genomic analysis of global carrot germplasm unveils the trajectory of domestication and the origin of high carotenoid orange carrot.</title>
        <authorList>
            <person name="Iorizzo M."/>
            <person name="Ellison S."/>
            <person name="Senalik D."/>
            <person name="Macko-Podgorni A."/>
            <person name="Grzebelus D."/>
            <person name="Bostan H."/>
            <person name="Rolling W."/>
            <person name="Curaba J."/>
            <person name="Simon P."/>
        </authorList>
    </citation>
    <scope>NUCLEOTIDE SEQUENCE</scope>
    <source>
        <tissue evidence="1">Leaf</tissue>
    </source>
</reference>
<dbReference type="OrthoDB" id="1688863at2759"/>
<dbReference type="Proteomes" id="UP000077755">
    <property type="component" value="Chromosome 3"/>
</dbReference>
<evidence type="ECO:0000313" key="1">
    <source>
        <dbReference type="EMBL" id="WOG91115.1"/>
    </source>
</evidence>
<evidence type="ECO:0000313" key="2">
    <source>
        <dbReference type="Proteomes" id="UP000077755"/>
    </source>
</evidence>
<organism evidence="1 2">
    <name type="scientific">Daucus carota subsp. sativus</name>
    <name type="common">Carrot</name>
    <dbReference type="NCBI Taxonomy" id="79200"/>
    <lineage>
        <taxon>Eukaryota</taxon>
        <taxon>Viridiplantae</taxon>
        <taxon>Streptophyta</taxon>
        <taxon>Embryophyta</taxon>
        <taxon>Tracheophyta</taxon>
        <taxon>Spermatophyta</taxon>
        <taxon>Magnoliopsida</taxon>
        <taxon>eudicotyledons</taxon>
        <taxon>Gunneridae</taxon>
        <taxon>Pentapetalae</taxon>
        <taxon>asterids</taxon>
        <taxon>campanulids</taxon>
        <taxon>Apiales</taxon>
        <taxon>Apiaceae</taxon>
        <taxon>Apioideae</taxon>
        <taxon>Scandiceae</taxon>
        <taxon>Daucinae</taxon>
        <taxon>Daucus</taxon>
        <taxon>Daucus sect. Daucus</taxon>
    </lineage>
</organism>
<proteinExistence type="predicted"/>
<dbReference type="KEGG" id="dcr:108212099"/>
<sequence length="165" mass="18833">MGNCFYLQKIRSIKVMKADGEILEYQAPMKVHQLLAEYAGHAVSKTMPVVKPLQPDDDMLSGQLYYLQPLRVSSLVFEQKNIQHSNSKVVMSKKSAGVLRIKLVIRKDELELMLRKGGDSVSDMVYQIQKIQRAKTVDKLDREGPENCKSWKPVLQSIPEVNQFL</sequence>
<dbReference type="AlphaFoldDB" id="A0A165ZTM8"/>
<dbReference type="PANTHER" id="PTHR33148">
    <property type="entry name" value="PLASTID MOVEMENT IMPAIRED PROTEIN-RELATED"/>
    <property type="match status" value="1"/>
</dbReference>
<accession>A0A165ZTM8</accession>
<dbReference type="Gramene" id="KZN00412">
    <property type="protein sequence ID" value="KZN00412"/>
    <property type="gene ID" value="DCAR_009166"/>
</dbReference>
<name>A0A165ZTM8_DAUCS</name>
<gene>
    <name evidence="1" type="ORF">DCAR_0310363</name>
</gene>